<name>A0A8H5CTJ6_9AGAR</name>
<accession>A0A8H5CTJ6</accession>
<comment type="similarity">
    <text evidence="2">Belongs to the peptidase M24B family.</text>
</comment>
<dbReference type="GO" id="GO:0005737">
    <property type="term" value="C:cytoplasm"/>
    <property type="evidence" value="ECO:0007669"/>
    <property type="project" value="UniProtKB-ARBA"/>
</dbReference>
<dbReference type="Gene3D" id="3.40.350.10">
    <property type="entry name" value="Creatinase/prolidase N-terminal domain"/>
    <property type="match status" value="2"/>
</dbReference>
<keyword evidence="5" id="KW-0464">Manganese</keyword>
<dbReference type="SUPFAM" id="SSF53092">
    <property type="entry name" value="Creatinase/prolidase N-terminal domain"/>
    <property type="match status" value="1"/>
</dbReference>
<dbReference type="GO" id="GO:0046872">
    <property type="term" value="F:metal ion binding"/>
    <property type="evidence" value="ECO:0007669"/>
    <property type="project" value="UniProtKB-KW"/>
</dbReference>
<comment type="caution">
    <text evidence="10">The sequence shown here is derived from an EMBL/GenBank/DDBJ whole genome shotgun (WGS) entry which is preliminary data.</text>
</comment>
<feature type="domain" description="Peptidase M24 C-terminal" evidence="9">
    <location>
        <begin position="568"/>
        <end position="630"/>
    </location>
</feature>
<evidence type="ECO:0000256" key="6">
    <source>
        <dbReference type="SAM" id="MobiDB-lite"/>
    </source>
</evidence>
<feature type="domain" description="Peptidase M24" evidence="7">
    <location>
        <begin position="321"/>
        <end position="557"/>
    </location>
</feature>
<protein>
    <submittedName>
        <fullName evidence="10">Uncharacterized protein</fullName>
    </submittedName>
</protein>
<evidence type="ECO:0000256" key="1">
    <source>
        <dbReference type="ARBA" id="ARBA00001936"/>
    </source>
</evidence>
<dbReference type="InterPro" id="IPR033740">
    <property type="entry name" value="Pept_M24B"/>
</dbReference>
<keyword evidence="4" id="KW-0378">Hydrolase</keyword>
<dbReference type="EMBL" id="JAACJN010000346">
    <property type="protein sequence ID" value="KAF5346816.1"/>
    <property type="molecule type" value="Genomic_DNA"/>
</dbReference>
<feature type="domain" description="Creatinase N-terminal" evidence="8">
    <location>
        <begin position="11"/>
        <end position="94"/>
    </location>
</feature>
<evidence type="ECO:0000259" key="8">
    <source>
        <dbReference type="Pfam" id="PF01321"/>
    </source>
</evidence>
<evidence type="ECO:0000259" key="9">
    <source>
        <dbReference type="Pfam" id="PF16188"/>
    </source>
</evidence>
<evidence type="ECO:0000256" key="5">
    <source>
        <dbReference type="ARBA" id="ARBA00023211"/>
    </source>
</evidence>
<dbReference type="InterPro" id="IPR029149">
    <property type="entry name" value="Creatin/AminoP/Spt16_N"/>
</dbReference>
<organism evidence="10 11">
    <name type="scientific">Collybiopsis confluens</name>
    <dbReference type="NCBI Taxonomy" id="2823264"/>
    <lineage>
        <taxon>Eukaryota</taxon>
        <taxon>Fungi</taxon>
        <taxon>Dikarya</taxon>
        <taxon>Basidiomycota</taxon>
        <taxon>Agaricomycotina</taxon>
        <taxon>Agaricomycetes</taxon>
        <taxon>Agaricomycetidae</taxon>
        <taxon>Agaricales</taxon>
        <taxon>Marasmiineae</taxon>
        <taxon>Omphalotaceae</taxon>
        <taxon>Collybiopsis</taxon>
    </lineage>
</organism>
<evidence type="ECO:0000256" key="3">
    <source>
        <dbReference type="ARBA" id="ARBA00022723"/>
    </source>
</evidence>
<comment type="cofactor">
    <cofactor evidence="1">
        <name>Mn(2+)</name>
        <dbReference type="ChEBI" id="CHEBI:29035"/>
    </cofactor>
</comment>
<feature type="region of interest" description="Disordered" evidence="6">
    <location>
        <begin position="156"/>
        <end position="175"/>
    </location>
</feature>
<dbReference type="GO" id="GO:0070006">
    <property type="term" value="F:metalloaminopeptidase activity"/>
    <property type="evidence" value="ECO:0007669"/>
    <property type="project" value="InterPro"/>
</dbReference>
<dbReference type="OrthoDB" id="9995434at2759"/>
<dbReference type="FunFam" id="3.90.230.10:FF:000004">
    <property type="entry name" value="xaa-Pro aminopeptidase 1 isoform X1"/>
    <property type="match status" value="1"/>
</dbReference>
<dbReference type="Proteomes" id="UP000518752">
    <property type="component" value="Unassembled WGS sequence"/>
</dbReference>
<feature type="region of interest" description="Disordered" evidence="6">
    <location>
        <begin position="120"/>
        <end position="142"/>
    </location>
</feature>
<dbReference type="SUPFAM" id="SSF55920">
    <property type="entry name" value="Creatinase/aminopeptidase"/>
    <property type="match status" value="1"/>
</dbReference>
<dbReference type="CDD" id="cd01085">
    <property type="entry name" value="APP"/>
    <property type="match status" value="1"/>
</dbReference>
<feature type="compositionally biased region" description="Polar residues" evidence="6">
    <location>
        <begin position="156"/>
        <end position="172"/>
    </location>
</feature>
<evidence type="ECO:0000313" key="11">
    <source>
        <dbReference type="Proteomes" id="UP000518752"/>
    </source>
</evidence>
<dbReference type="PANTHER" id="PTHR43763:SF6">
    <property type="entry name" value="XAA-PRO AMINOPEPTIDASE 1"/>
    <property type="match status" value="1"/>
</dbReference>
<dbReference type="Pfam" id="PF00557">
    <property type="entry name" value="Peptidase_M24"/>
    <property type="match status" value="1"/>
</dbReference>
<evidence type="ECO:0000256" key="2">
    <source>
        <dbReference type="ARBA" id="ARBA00008766"/>
    </source>
</evidence>
<reference evidence="10 11" key="1">
    <citation type="journal article" date="2020" name="ISME J.">
        <title>Uncovering the hidden diversity of litter-decomposition mechanisms in mushroom-forming fungi.</title>
        <authorList>
            <person name="Floudas D."/>
            <person name="Bentzer J."/>
            <person name="Ahren D."/>
            <person name="Johansson T."/>
            <person name="Persson P."/>
            <person name="Tunlid A."/>
        </authorList>
    </citation>
    <scope>NUCLEOTIDE SEQUENCE [LARGE SCALE GENOMIC DNA]</scope>
    <source>
        <strain evidence="10 11">CBS 406.79</strain>
    </source>
</reference>
<sequence length="630" mass="69960">MYGSEYIASCDERRAFISGFNGSAGCAIVTRDKALMFTDGRYFLQASQQMDDNWELMKQGLPGVPSWQEYLTSSTHPRIGIDPTLITTADSKTLSSSDAKKDGPKTLVAIAANLVDQVWGSERPNRPKNPIKPLNERYSGESVNSKLDRLASAIFNPNESNATKSPNSSTEKTGPKPRALVLTALDDIAWLFNLRGSDIDYNPVFFSYAVVHFHPESESKTPTAILFLQRDTVDRDAQLSSALGPQVEIRPYETVWEYLKDLGSKLRSEVGGDGKAKEKVVLIPNTASLAISQAVGKDISTTVQSPVTVLKAVKNATELEGFRQSHLRDGIALARYFAWLEEKLQGQDELTEWEGAEVLEKYRSQLSDFVGLSFDTISSTGPNGAIIHYKPDQKGSAVIKRDQIYLCDSGAQFLDGTTDVTRTWHFGKPTDEEKRTATRVLQGHIAIDTAIFPNGTTGERLRSFGPYGRAIYNVRLHNSASHRLMGQKSVMEGWSRHGTGHGVGHYLNVHEGPHGIGTRISSNASPLKAGMIVTNEPGYYADGKYGIRIESVLIVKETETPWNFGEKGFLGFERVTMCPIQTKLVDEKLLSIEEKQWLNEHNKQVWDKVSPLLKNDERALKWLEKECQAI</sequence>
<proteinExistence type="inferred from homology"/>
<evidence type="ECO:0000313" key="10">
    <source>
        <dbReference type="EMBL" id="KAF5346816.1"/>
    </source>
</evidence>
<gene>
    <name evidence="10" type="ORF">D9757_013493</name>
</gene>
<evidence type="ECO:0000259" key="7">
    <source>
        <dbReference type="Pfam" id="PF00557"/>
    </source>
</evidence>
<keyword evidence="3" id="KW-0479">Metal-binding</keyword>
<evidence type="ECO:0000256" key="4">
    <source>
        <dbReference type="ARBA" id="ARBA00022801"/>
    </source>
</evidence>
<dbReference type="PANTHER" id="PTHR43763">
    <property type="entry name" value="XAA-PRO AMINOPEPTIDASE 1"/>
    <property type="match status" value="1"/>
</dbReference>
<dbReference type="InterPro" id="IPR036005">
    <property type="entry name" value="Creatinase/aminopeptidase-like"/>
</dbReference>
<dbReference type="InterPro" id="IPR050422">
    <property type="entry name" value="X-Pro_aminopeptidase_P"/>
</dbReference>
<dbReference type="Pfam" id="PF16189">
    <property type="entry name" value="Creatinase_N_2"/>
    <property type="match status" value="1"/>
</dbReference>
<dbReference type="InterPro" id="IPR000587">
    <property type="entry name" value="Creatinase_N"/>
</dbReference>
<dbReference type="AlphaFoldDB" id="A0A8H5CTJ6"/>
<dbReference type="Gene3D" id="3.90.230.10">
    <property type="entry name" value="Creatinase/methionine aminopeptidase superfamily"/>
    <property type="match status" value="1"/>
</dbReference>
<dbReference type="Pfam" id="PF01321">
    <property type="entry name" value="Creatinase_N"/>
    <property type="match status" value="1"/>
</dbReference>
<dbReference type="InterPro" id="IPR000994">
    <property type="entry name" value="Pept_M24"/>
</dbReference>
<keyword evidence="11" id="KW-1185">Reference proteome</keyword>
<dbReference type="Pfam" id="PF16188">
    <property type="entry name" value="Peptidase_M24_C"/>
    <property type="match status" value="1"/>
</dbReference>
<dbReference type="InterPro" id="IPR032416">
    <property type="entry name" value="Peptidase_M24_C"/>
</dbReference>